<evidence type="ECO:0000256" key="9">
    <source>
        <dbReference type="ARBA" id="ARBA00056472"/>
    </source>
</evidence>
<keyword evidence="13" id="KW-1185">Reference proteome</keyword>
<keyword evidence="5" id="KW-0805">Transcription regulation</keyword>
<dbReference type="SUPFAM" id="SSF103612">
    <property type="entry name" value="SBT domain"/>
    <property type="match status" value="1"/>
</dbReference>
<comment type="caution">
    <text evidence="12">The sequence shown here is derived from an EMBL/GenBank/DDBJ whole genome shotgun (WGS) entry which is preliminary data.</text>
</comment>
<comment type="subcellular location">
    <subcellularLocation>
        <location evidence="1">Nucleus</location>
    </subcellularLocation>
</comment>
<evidence type="ECO:0000256" key="7">
    <source>
        <dbReference type="ARBA" id="ARBA00023163"/>
    </source>
</evidence>
<dbReference type="PANTHER" id="PTHR31251">
    <property type="entry name" value="SQUAMOSA PROMOTER-BINDING-LIKE PROTEIN 4"/>
    <property type="match status" value="1"/>
</dbReference>
<evidence type="ECO:0000256" key="1">
    <source>
        <dbReference type="ARBA" id="ARBA00004123"/>
    </source>
</evidence>
<evidence type="ECO:0000256" key="3">
    <source>
        <dbReference type="ARBA" id="ARBA00022771"/>
    </source>
</evidence>
<organism evidence="12 13">
    <name type="scientific">Rhododendron williamsianum</name>
    <dbReference type="NCBI Taxonomy" id="262921"/>
    <lineage>
        <taxon>Eukaryota</taxon>
        <taxon>Viridiplantae</taxon>
        <taxon>Streptophyta</taxon>
        <taxon>Embryophyta</taxon>
        <taxon>Tracheophyta</taxon>
        <taxon>Spermatophyta</taxon>
        <taxon>Magnoliopsida</taxon>
        <taxon>eudicotyledons</taxon>
        <taxon>Gunneridae</taxon>
        <taxon>Pentapetalae</taxon>
        <taxon>asterids</taxon>
        <taxon>Ericales</taxon>
        <taxon>Ericaceae</taxon>
        <taxon>Ericoideae</taxon>
        <taxon>Rhodoreae</taxon>
        <taxon>Rhododendron</taxon>
    </lineage>
</organism>
<evidence type="ECO:0000313" key="12">
    <source>
        <dbReference type="EMBL" id="KAE9453832.1"/>
    </source>
</evidence>
<keyword evidence="7" id="KW-0804">Transcription</keyword>
<keyword evidence="4" id="KW-0862">Zinc</keyword>
<dbReference type="FunFam" id="4.10.1100.10:FF:000001">
    <property type="entry name" value="Squamosa promoter-binding-like protein 14"/>
    <property type="match status" value="1"/>
</dbReference>
<dbReference type="InterPro" id="IPR036893">
    <property type="entry name" value="SBP_sf"/>
</dbReference>
<evidence type="ECO:0000256" key="2">
    <source>
        <dbReference type="ARBA" id="ARBA00022723"/>
    </source>
</evidence>
<dbReference type="InterPro" id="IPR044817">
    <property type="entry name" value="SBP-like"/>
</dbReference>
<keyword evidence="2" id="KW-0479">Metal-binding</keyword>
<feature type="domain" description="SBP-type" evidence="11">
    <location>
        <begin position="155"/>
        <end position="232"/>
    </location>
</feature>
<evidence type="ECO:0000256" key="4">
    <source>
        <dbReference type="ARBA" id="ARBA00022833"/>
    </source>
</evidence>
<dbReference type="Pfam" id="PF03110">
    <property type="entry name" value="SBP"/>
    <property type="match status" value="1"/>
</dbReference>
<feature type="non-terminal residue" evidence="12">
    <location>
        <position position="1"/>
    </location>
</feature>
<name>A0A6A4L8N2_9ERIC</name>
<evidence type="ECO:0000256" key="5">
    <source>
        <dbReference type="ARBA" id="ARBA00023015"/>
    </source>
</evidence>
<reference evidence="12 13" key="1">
    <citation type="journal article" date="2019" name="Genome Biol. Evol.">
        <title>The Rhododendron genome and chromosomal organization provide insight into shared whole-genome duplications across the heath family (Ericaceae).</title>
        <authorList>
            <person name="Soza V.L."/>
            <person name="Lindsley D."/>
            <person name="Waalkes A."/>
            <person name="Ramage E."/>
            <person name="Patwardhan R.P."/>
            <person name="Burton J.N."/>
            <person name="Adey A."/>
            <person name="Kumar A."/>
            <person name="Qiu R."/>
            <person name="Shendure J."/>
            <person name="Hall B."/>
        </authorList>
    </citation>
    <scope>NUCLEOTIDE SEQUENCE [LARGE SCALE GENOMIC DNA]</scope>
    <source>
        <strain evidence="12">RSF 1966-606</strain>
    </source>
</reference>
<sequence length="515" mass="56902">MESWSYVSHEKGFVHDESIQHEKGKNGLMGLELKAPYCNYESSFAVTSEKGIENQGFVEFNFPEMVRRKSWPENERVSAPISHTTNTFSGENESCSRISDSLVESSSRDSSLIDLKLGRIDDAVELVFSKAAPMDSLVDSSMPAKRVRAGLGSQTPFCQVYGCKKDLSSCKDYHKRHKVCEVHSKTPKVVVKGIEQRFCQQCSRFHLLAEFDDGKRSCRKRLAGHNARRRKPYTGIHSCRTGRLVQSYNGSMFQSSTLTASSFACEDVLPKSLLHPQTHDTDHWSRHIKLENEVDNCPKSETPIANGHLHPKSILAHGFGKPCPPFHFSEVNSATGRAFNNISNLYPHDLGPSYSVSGSLVQNPSIGSEDFNHLNSASTVSGCALSLLSSQSQNSSTHSSGIPMAQPPIISGRHAHYSLNVVSGNLLGSSFSNKFGSSNMNYAEENCFGPILISDDSNAINFSDGIFQGSQYVDARACLPREDGPTIDLLQLSSQLQRVEHEKRSMQLKPENDAF</sequence>
<evidence type="ECO:0000259" key="11">
    <source>
        <dbReference type="PROSITE" id="PS51141"/>
    </source>
</evidence>
<evidence type="ECO:0000256" key="6">
    <source>
        <dbReference type="ARBA" id="ARBA00023125"/>
    </source>
</evidence>
<keyword evidence="8" id="KW-0539">Nucleus</keyword>
<accession>A0A6A4L8N2</accession>
<protein>
    <recommendedName>
        <fullName evidence="11">SBP-type domain-containing protein</fullName>
    </recommendedName>
</protein>
<dbReference type="InterPro" id="IPR004333">
    <property type="entry name" value="SBP_dom"/>
</dbReference>
<proteinExistence type="predicted"/>
<dbReference type="Proteomes" id="UP000428333">
    <property type="component" value="Linkage Group LG08"/>
</dbReference>
<dbReference type="AlphaFoldDB" id="A0A6A4L8N2"/>
<evidence type="ECO:0000313" key="13">
    <source>
        <dbReference type="Proteomes" id="UP000428333"/>
    </source>
</evidence>
<dbReference type="OrthoDB" id="514967at2759"/>
<keyword evidence="6" id="KW-0238">DNA-binding</keyword>
<dbReference type="PROSITE" id="PS51141">
    <property type="entry name" value="ZF_SBP"/>
    <property type="match status" value="1"/>
</dbReference>
<dbReference type="GO" id="GO:0003677">
    <property type="term" value="F:DNA binding"/>
    <property type="evidence" value="ECO:0007669"/>
    <property type="project" value="UniProtKB-KW"/>
</dbReference>
<evidence type="ECO:0000256" key="10">
    <source>
        <dbReference type="PROSITE-ProRule" id="PRU00470"/>
    </source>
</evidence>
<comment type="function">
    <text evidence="9">Probable transcriptional factor. Binds to the promoter of the SQUAMOSA gene.</text>
</comment>
<evidence type="ECO:0000256" key="8">
    <source>
        <dbReference type="ARBA" id="ARBA00023242"/>
    </source>
</evidence>
<dbReference type="Gene3D" id="4.10.1100.10">
    <property type="entry name" value="Transcription factor, SBP-box domain"/>
    <property type="match status" value="1"/>
</dbReference>
<dbReference type="PANTHER" id="PTHR31251:SF160">
    <property type="entry name" value="SBP-TYPE DOMAIN-CONTAINING PROTEIN"/>
    <property type="match status" value="1"/>
</dbReference>
<dbReference type="GO" id="GO:0005634">
    <property type="term" value="C:nucleus"/>
    <property type="evidence" value="ECO:0007669"/>
    <property type="project" value="UniProtKB-SubCell"/>
</dbReference>
<gene>
    <name evidence="12" type="ORF">C3L33_14211</name>
</gene>
<dbReference type="EMBL" id="QEFC01002158">
    <property type="protein sequence ID" value="KAE9453832.1"/>
    <property type="molecule type" value="Genomic_DNA"/>
</dbReference>
<keyword evidence="3 10" id="KW-0863">Zinc-finger</keyword>
<dbReference type="GO" id="GO:0008270">
    <property type="term" value="F:zinc ion binding"/>
    <property type="evidence" value="ECO:0007669"/>
    <property type="project" value="UniProtKB-KW"/>
</dbReference>